<reference evidence="6 7" key="1">
    <citation type="submission" date="2017-02" db="EMBL/GenBank/DDBJ databases">
        <authorList>
            <person name="Peterson S.W."/>
        </authorList>
    </citation>
    <scope>NUCLEOTIDE SEQUENCE [LARGE SCALE GENOMIC DNA]</scope>
    <source>
        <strain evidence="6 7">ATCC 51222</strain>
    </source>
</reference>
<keyword evidence="4" id="KW-0804">Transcription</keyword>
<dbReference type="Pfam" id="PF02742">
    <property type="entry name" value="Fe_dep_repr_C"/>
    <property type="match status" value="1"/>
</dbReference>
<gene>
    <name evidence="6" type="ORF">SAMN02745114_00118</name>
</gene>
<protein>
    <submittedName>
        <fullName evidence="6">Iron (Metal) dependent repressor, DtxR family</fullName>
    </submittedName>
</protein>
<accession>A0A1T4JUX3</accession>
<dbReference type="Pfam" id="PF01325">
    <property type="entry name" value="Fe_dep_repress"/>
    <property type="match status" value="1"/>
</dbReference>
<organism evidence="6 7">
    <name type="scientific">Eubacterium coprostanoligenes</name>
    <dbReference type="NCBI Taxonomy" id="290054"/>
    <lineage>
        <taxon>Bacteria</taxon>
        <taxon>Bacillati</taxon>
        <taxon>Bacillota</taxon>
        <taxon>Clostridia</taxon>
        <taxon>Eubacteriales</taxon>
        <taxon>Eubacteriaceae</taxon>
        <taxon>Eubacterium</taxon>
    </lineage>
</organism>
<dbReference type="Gene3D" id="1.10.10.10">
    <property type="entry name" value="Winged helix-like DNA-binding domain superfamily/Winged helix DNA-binding domain"/>
    <property type="match status" value="1"/>
</dbReference>
<sequence length="121" mass="13761">MHESGEMYLETIYVLYQKQQNVRSIDVAEEMGFSKPSVSRGVSILKRDGYLTVDEKGYLELTDAGTDLAMKIYERHIILTKALVLLGVDEQTAAQDACKMEHVISDKTLEAFKKHLNEHIK</sequence>
<evidence type="ECO:0000313" key="6">
    <source>
        <dbReference type="EMBL" id="SJZ33919.1"/>
    </source>
</evidence>
<evidence type="ECO:0000259" key="5">
    <source>
        <dbReference type="PROSITE" id="PS50944"/>
    </source>
</evidence>
<keyword evidence="7" id="KW-1185">Reference proteome</keyword>
<proteinExistence type="inferred from homology"/>
<dbReference type="GO" id="GO:0003677">
    <property type="term" value="F:DNA binding"/>
    <property type="evidence" value="ECO:0007669"/>
    <property type="project" value="UniProtKB-KW"/>
</dbReference>
<evidence type="ECO:0000313" key="7">
    <source>
        <dbReference type="Proteomes" id="UP000190657"/>
    </source>
</evidence>
<dbReference type="GO" id="GO:0046914">
    <property type="term" value="F:transition metal ion binding"/>
    <property type="evidence" value="ECO:0007669"/>
    <property type="project" value="InterPro"/>
</dbReference>
<dbReference type="Gene3D" id="1.10.60.10">
    <property type="entry name" value="Iron dependent repressor, metal binding and dimerisation domain"/>
    <property type="match status" value="1"/>
</dbReference>
<evidence type="ECO:0000256" key="1">
    <source>
        <dbReference type="ARBA" id="ARBA00007871"/>
    </source>
</evidence>
<keyword evidence="3" id="KW-0238">DNA-binding</keyword>
<dbReference type="InterPro" id="IPR022689">
    <property type="entry name" value="Iron_dep_repressor"/>
</dbReference>
<dbReference type="SUPFAM" id="SSF46785">
    <property type="entry name" value="Winged helix' DNA-binding domain"/>
    <property type="match status" value="1"/>
</dbReference>
<dbReference type="InterPro" id="IPR050536">
    <property type="entry name" value="DtxR_MntR_Metal-Reg"/>
</dbReference>
<dbReference type="PANTHER" id="PTHR33238">
    <property type="entry name" value="IRON (METAL) DEPENDENT REPRESSOR, DTXR FAMILY"/>
    <property type="match status" value="1"/>
</dbReference>
<name>A0A1T4JUX3_9FIRM</name>
<dbReference type="PANTHER" id="PTHR33238:SF7">
    <property type="entry name" value="IRON-DEPENDENT TRANSCRIPTIONAL REGULATOR"/>
    <property type="match status" value="1"/>
</dbReference>
<dbReference type="InterPro" id="IPR036388">
    <property type="entry name" value="WH-like_DNA-bd_sf"/>
</dbReference>
<evidence type="ECO:0000256" key="3">
    <source>
        <dbReference type="ARBA" id="ARBA00023125"/>
    </source>
</evidence>
<dbReference type="RefSeq" id="WP_273471787.1">
    <property type="nucleotide sequence ID" value="NZ_FUWW01000001.1"/>
</dbReference>
<dbReference type="GO" id="GO:0046983">
    <property type="term" value="F:protein dimerization activity"/>
    <property type="evidence" value="ECO:0007669"/>
    <property type="project" value="InterPro"/>
</dbReference>
<dbReference type="Proteomes" id="UP000190657">
    <property type="component" value="Unassembled WGS sequence"/>
</dbReference>
<dbReference type="EMBL" id="FUWW01000001">
    <property type="protein sequence ID" value="SJZ33919.1"/>
    <property type="molecule type" value="Genomic_DNA"/>
</dbReference>
<dbReference type="STRING" id="290054.SAMN02745114_00118"/>
<keyword evidence="2" id="KW-0805">Transcription regulation</keyword>
<dbReference type="InterPro" id="IPR022687">
    <property type="entry name" value="HTH_DTXR"/>
</dbReference>
<feature type="domain" description="HTH dtxR-type" evidence="5">
    <location>
        <begin position="1"/>
        <end position="62"/>
    </location>
</feature>
<dbReference type="SUPFAM" id="SSF47979">
    <property type="entry name" value="Iron-dependent repressor protein, dimerization domain"/>
    <property type="match status" value="1"/>
</dbReference>
<evidence type="ECO:0000256" key="4">
    <source>
        <dbReference type="ARBA" id="ARBA00023163"/>
    </source>
</evidence>
<evidence type="ECO:0000256" key="2">
    <source>
        <dbReference type="ARBA" id="ARBA00023015"/>
    </source>
</evidence>
<dbReference type="PROSITE" id="PS50944">
    <property type="entry name" value="HTH_DTXR"/>
    <property type="match status" value="1"/>
</dbReference>
<dbReference type="InterPro" id="IPR036421">
    <property type="entry name" value="Fe_dep_repressor_sf"/>
</dbReference>
<comment type="similarity">
    <text evidence="1">Belongs to the DtxR/MntR family.</text>
</comment>
<dbReference type="InterPro" id="IPR036390">
    <property type="entry name" value="WH_DNA-bd_sf"/>
</dbReference>
<dbReference type="GO" id="GO:0003700">
    <property type="term" value="F:DNA-binding transcription factor activity"/>
    <property type="evidence" value="ECO:0007669"/>
    <property type="project" value="InterPro"/>
</dbReference>
<dbReference type="InterPro" id="IPR001367">
    <property type="entry name" value="Fe_dep_repressor"/>
</dbReference>
<dbReference type="SMART" id="SM00529">
    <property type="entry name" value="HTH_DTXR"/>
    <property type="match status" value="1"/>
</dbReference>
<dbReference type="AlphaFoldDB" id="A0A1T4JUX3"/>